<feature type="compositionally biased region" description="Pro residues" evidence="1">
    <location>
        <begin position="644"/>
        <end position="654"/>
    </location>
</feature>
<feature type="compositionally biased region" description="Basic and acidic residues" evidence="1">
    <location>
        <begin position="1110"/>
        <end position="1124"/>
    </location>
</feature>
<feature type="compositionally biased region" description="Low complexity" evidence="1">
    <location>
        <begin position="770"/>
        <end position="781"/>
    </location>
</feature>
<feature type="compositionally biased region" description="Basic and acidic residues" evidence="1">
    <location>
        <begin position="1044"/>
        <end position="1057"/>
    </location>
</feature>
<sequence>MSFSNMMKFLLCATLLGASLFTREGTCTSIAPFPQPKVLTQRAEALPTITAGPAANYKRSMENAPTPTGEEILIRPTDGGNTIPADGIDIFLGPDMVKRLQDIWSSGQCNPPRAECFNRLANAMNEDQALEIEKWRIGSWYNQWGRYSARAGLFTALVSFYSWYLRTSQAQPPNFIAAASYHVPSTDLAQWSSVGDTSTVVFSADKIAITVPVSVSMLSSMSTATATTLTADASGHKSGDVLVAIPTDTANAFEELIRMNGQCKDTPVQNRRRAVPSWDAINGINEFMITMAAPDQLFHGLGLASIANLPTLTPEDGEAVDSLAAAQRYAEGRAEFENVDETDRRNIVQVIWQGVLQSCQQHTVDLTTIALDGRQMGNGSDTTACSLDDDDDELECLDLECVGIKEKCTAGKQSDWDLQQQILVKAWRDVELNSGKCEAQITQSQGTCARGGCNFLYAVKVLNQDGIEIGNKDRTVLAGDSSVNVTSQLPHVFIIKSNPGTDGGIHRLYAGEDFYDSTNDSIKSSYCEKPGVWTQSGSPIFDALLLSSSPSTNIDQHHAEMSAAGASRSPPPAPASVRLPVQAIVVNRALFQQWIRAGYSVAWELPLGTPMYDCQDSQHIFGYVGLLMPPTQPPADLTLSRLPPSTPGDFPGPVPSRRGSPMSSLGVAAGGSEEGGEGSPYRPPSPPSRVQSAGPRAGSLPPSARPRSAPPLPAFPVPGLVLPPPALSPTSPAPSTPRQPWPETAPPSSVVSSSSPSLPALPTPAPSPSPALSTSTMSASSKIFAEKSAAAEEPVTTMEPECHVDEPEDEGPPPSAKNKGKKPAYQVTDADEPYVSDSSANLFVSPPSPPIAEQQPSQVEFEPEDEQWEEYSAEKWERATPADQPTTSDRPLPIATPSKTVEDTLASKPASSGYSLPGASLSNAVHAMPRLPDLVDNRTVEASTDVDDATTVADDDESDPGPDVQLTDIDWAKIYQQKPMDEWNVEEAHLLGSILSAQAARQVDERVERRRAEMAQNLQQIKELRQKRLREISTQNGEGVEEAPAQKEEVAETEENKTQPLTRNQKRALKKEAAAKKKAEKKQAEEEAKRKAATDKNAPDNKTAPTEKNASADKTAHTVPKSKDNTQQPIPVVQRVGGRRVIKKRQAKPKQEDTNGKIEVEVTQETTVTEECVEQRGESSSSARQVPNVVETTGGQERRSLADDPIYANFLRRLVQNRPENLSAGSVRMNQLRRRKREEDPWYSDYEHDSDSDESDGGSKQCETT</sequence>
<feature type="compositionally biased region" description="Pro residues" evidence="1">
    <location>
        <begin position="708"/>
        <end position="745"/>
    </location>
</feature>
<keyword evidence="2" id="KW-0732">Signal</keyword>
<feature type="chain" id="PRO_5034694834" evidence="2">
    <location>
        <begin position="22"/>
        <end position="1265"/>
    </location>
</feature>
<feature type="compositionally biased region" description="Acidic residues" evidence="1">
    <location>
        <begin position="861"/>
        <end position="871"/>
    </location>
</feature>
<dbReference type="OrthoDB" id="3638023at2759"/>
<feature type="compositionally biased region" description="Basic and acidic residues" evidence="1">
    <location>
        <begin position="1149"/>
        <end position="1160"/>
    </location>
</feature>
<feature type="compositionally biased region" description="Low complexity" evidence="1">
    <location>
        <begin position="695"/>
        <end position="707"/>
    </location>
</feature>
<dbReference type="AlphaFoldDB" id="A0A8H4IV03"/>
<feature type="compositionally biased region" description="Pro residues" evidence="1">
    <location>
        <begin position="759"/>
        <end position="769"/>
    </location>
</feature>
<dbReference type="Proteomes" id="UP000572817">
    <property type="component" value="Unassembled WGS sequence"/>
</dbReference>
<feature type="signal peptide" evidence="2">
    <location>
        <begin position="1"/>
        <end position="21"/>
    </location>
</feature>
<feature type="region of interest" description="Disordered" evidence="1">
    <location>
        <begin position="1029"/>
        <end position="1203"/>
    </location>
</feature>
<comment type="caution">
    <text evidence="3">The sequence shown here is derived from an EMBL/GenBank/DDBJ whole genome shotgun (WGS) entry which is preliminary data.</text>
</comment>
<protein>
    <submittedName>
        <fullName evidence="3">Uncharacterized protein</fullName>
    </submittedName>
</protein>
<evidence type="ECO:0000256" key="2">
    <source>
        <dbReference type="SAM" id="SignalP"/>
    </source>
</evidence>
<evidence type="ECO:0000313" key="4">
    <source>
        <dbReference type="Proteomes" id="UP000572817"/>
    </source>
</evidence>
<organism evidence="3 4">
    <name type="scientific">Botryosphaeria dothidea</name>
    <dbReference type="NCBI Taxonomy" id="55169"/>
    <lineage>
        <taxon>Eukaryota</taxon>
        <taxon>Fungi</taxon>
        <taxon>Dikarya</taxon>
        <taxon>Ascomycota</taxon>
        <taxon>Pezizomycotina</taxon>
        <taxon>Dothideomycetes</taxon>
        <taxon>Dothideomycetes incertae sedis</taxon>
        <taxon>Botryosphaeriales</taxon>
        <taxon>Botryosphaeriaceae</taxon>
        <taxon>Botryosphaeria</taxon>
    </lineage>
</organism>
<feature type="region of interest" description="Disordered" evidence="1">
    <location>
        <begin position="1215"/>
        <end position="1265"/>
    </location>
</feature>
<name>A0A8H4IV03_9PEZI</name>
<feature type="compositionally biased region" description="Polar residues" evidence="1">
    <location>
        <begin position="1178"/>
        <end position="1195"/>
    </location>
</feature>
<proteinExistence type="predicted"/>
<accession>A0A8H4IV03</accession>
<feature type="compositionally biased region" description="Basic residues" evidence="1">
    <location>
        <begin position="1137"/>
        <end position="1148"/>
    </location>
</feature>
<evidence type="ECO:0000313" key="3">
    <source>
        <dbReference type="EMBL" id="KAF4307980.1"/>
    </source>
</evidence>
<feature type="region of interest" description="Disordered" evidence="1">
    <location>
        <begin position="941"/>
        <end position="965"/>
    </location>
</feature>
<feature type="compositionally biased region" description="Basic and acidic residues" evidence="1">
    <location>
        <begin position="1237"/>
        <end position="1249"/>
    </location>
</feature>
<feature type="compositionally biased region" description="Acidic residues" evidence="1">
    <location>
        <begin position="944"/>
        <end position="960"/>
    </location>
</feature>
<feature type="compositionally biased region" description="Low complexity" evidence="1">
    <location>
        <begin position="1161"/>
        <end position="1170"/>
    </location>
</feature>
<feature type="compositionally biased region" description="Low complexity" evidence="1">
    <location>
        <begin position="746"/>
        <end position="758"/>
    </location>
</feature>
<gene>
    <name evidence="3" type="ORF">GTA08_BOTSDO04391</name>
</gene>
<evidence type="ECO:0000256" key="1">
    <source>
        <dbReference type="SAM" id="MobiDB-lite"/>
    </source>
</evidence>
<feature type="compositionally biased region" description="Basic and acidic residues" evidence="1">
    <location>
        <begin position="1070"/>
        <end position="1099"/>
    </location>
</feature>
<feature type="region of interest" description="Disordered" evidence="1">
    <location>
        <begin position="634"/>
        <end position="916"/>
    </location>
</feature>
<dbReference type="EMBL" id="WWBZ02000022">
    <property type="protein sequence ID" value="KAF4307980.1"/>
    <property type="molecule type" value="Genomic_DNA"/>
</dbReference>
<reference evidence="3" key="1">
    <citation type="submission" date="2020-04" db="EMBL/GenBank/DDBJ databases">
        <title>Genome Assembly and Annotation of Botryosphaeria dothidea sdau 11-99, a Latent Pathogen of Apple Fruit Ring Rot in China.</title>
        <authorList>
            <person name="Yu C."/>
            <person name="Diao Y."/>
            <person name="Lu Q."/>
            <person name="Zhao J."/>
            <person name="Cui S."/>
            <person name="Peng C."/>
            <person name="He B."/>
            <person name="Liu H."/>
        </authorList>
    </citation>
    <scope>NUCLEOTIDE SEQUENCE [LARGE SCALE GENOMIC DNA]</scope>
    <source>
        <strain evidence="3">Sdau11-99</strain>
    </source>
</reference>
<keyword evidence="4" id="KW-1185">Reference proteome</keyword>